<feature type="region of interest" description="Disordered" evidence="1">
    <location>
        <begin position="1"/>
        <end position="26"/>
    </location>
</feature>
<dbReference type="Proteomes" id="UP000236520">
    <property type="component" value="Unassembled WGS sequence"/>
</dbReference>
<gene>
    <name evidence="2" type="ORF">SMF913_26530</name>
</gene>
<comment type="caution">
    <text evidence="2">The sequence shown here is derived from an EMBL/GenBank/DDBJ whole genome shotgun (WGS) entry which is preliminary data.</text>
</comment>
<dbReference type="AlphaFoldDB" id="A0A2J7YSQ2"/>
<keyword evidence="3" id="KW-1185">Reference proteome</keyword>
<dbReference type="EMBL" id="LJIW01000002">
    <property type="protein sequence ID" value="PNG91065.1"/>
    <property type="molecule type" value="Genomic_DNA"/>
</dbReference>
<sequence length="57" mass="6454">MMGSVEMPRTDSHRDGARRRPRPLSPLRRLLAPADHLLTRRLHIDLLRICSASSPAV</sequence>
<evidence type="ECO:0000313" key="2">
    <source>
        <dbReference type="EMBL" id="PNG91065.1"/>
    </source>
</evidence>
<organism evidence="2 3">
    <name type="scientific">Streptomyces malaysiensis</name>
    <dbReference type="NCBI Taxonomy" id="92644"/>
    <lineage>
        <taxon>Bacteria</taxon>
        <taxon>Bacillati</taxon>
        <taxon>Actinomycetota</taxon>
        <taxon>Actinomycetes</taxon>
        <taxon>Kitasatosporales</taxon>
        <taxon>Streptomycetaceae</taxon>
        <taxon>Streptomyces</taxon>
        <taxon>Streptomyces violaceusniger group</taxon>
    </lineage>
</organism>
<accession>A0A2J7YSQ2</accession>
<name>A0A2J7YSQ2_STRMQ</name>
<evidence type="ECO:0000256" key="1">
    <source>
        <dbReference type="SAM" id="MobiDB-lite"/>
    </source>
</evidence>
<proteinExistence type="predicted"/>
<reference evidence="2 3" key="1">
    <citation type="submission" date="2015-09" db="EMBL/GenBank/DDBJ databases">
        <title>Genome sequence, genome mining and natural product profiling of a biocontrol bacterium Streptomyces malaysiensis F913.</title>
        <authorList>
            <person name="Xu Y."/>
            <person name="Wei J."/>
            <person name="Xie J."/>
            <person name="Li T."/>
            <person name="Zhou Z."/>
        </authorList>
    </citation>
    <scope>NUCLEOTIDE SEQUENCE [LARGE SCALE GENOMIC DNA]</scope>
    <source>
        <strain evidence="2 3">F913</strain>
    </source>
</reference>
<protein>
    <submittedName>
        <fullName evidence="2">Uncharacterized protein</fullName>
    </submittedName>
</protein>
<evidence type="ECO:0000313" key="3">
    <source>
        <dbReference type="Proteomes" id="UP000236520"/>
    </source>
</evidence>